<evidence type="ECO:0000259" key="4">
    <source>
        <dbReference type="PROSITE" id="PS50112"/>
    </source>
</evidence>
<dbReference type="GO" id="GO:0006355">
    <property type="term" value="P:regulation of DNA-templated transcription"/>
    <property type="evidence" value="ECO:0007669"/>
    <property type="project" value="InterPro"/>
</dbReference>
<dbReference type="CDD" id="cd00090">
    <property type="entry name" value="HTH_ARSR"/>
    <property type="match status" value="1"/>
</dbReference>
<sequence length="747" mass="81593">MPVAKAINSDGCRSDLYMTTYPAEITGILDTLKANPRGMSVTELSRALALNRNTLSRYLDMLRIAGEVEMRTYGKAKVFYPSQRVPLSAMINFSSDGVAILDRDLVIVQANDRILEIVRAGREEVIGKPIGASRLSAFDHPLIRARIEDALGGQDVVEEVRFLRPDGELFFRMKVLPTAFNDGSPGITILLEEITAQKRVEEALRAGEAKFRALVEDINDVIWNVDDGWCFSYVSPKSFDLLGYAPDEMEGKPLLQFVPSPEREHFAGKLEEAVGRREPFSLLHIPILHRTGRHLVFEANGTPDFDEIGEFAGYRMVARDVTERRQAERRVLGWKSFLHSVVQNIPDMVFVRETEGGAYVLVNRAGADFVGATPGSLTGKQAEEIFRADLIPFIRSGEDEAIARRTTVACPECRVRMNDGEVRHLQAKKIPIAANGGPPRYLLTIIRDVTAHVRAGAHLREQRDFAAALGTASDLPSALSICLEAAMRANGVDAVAVYAVGEGGRLDLTACSGFSAAFPEGSGRLEGRASAALLARSTAALTGGEPFPVAFLEEGLSSLSSFSITHSGTPLAVLVAGSRRHRQIPADGYESLQVIAAQAANVAGRIMAQETVRKERDLAERYLDVARVMIAVIGTDGRIERMNRTGCQVLGYREVDLLGRNWFATLVPPSLRPRLEANFRRLMDGVVLPPGEEMTPLLDQDGSEIGIIWHNAVLRDENGAITGIVSSGTPTPSPRNEFNAPAPNHPV</sequence>
<dbReference type="PROSITE" id="PS50113">
    <property type="entry name" value="PAC"/>
    <property type="match status" value="2"/>
</dbReference>
<dbReference type="SUPFAM" id="SSF55785">
    <property type="entry name" value="PYP-like sensor domain (PAS domain)"/>
    <property type="match status" value="4"/>
</dbReference>
<proteinExistence type="predicted"/>
<dbReference type="SUPFAM" id="SSF55781">
    <property type="entry name" value="GAF domain-like"/>
    <property type="match status" value="1"/>
</dbReference>
<evidence type="ECO:0000256" key="1">
    <source>
        <dbReference type="ARBA" id="ARBA00023015"/>
    </source>
</evidence>
<dbReference type="Gene3D" id="3.30.450.20">
    <property type="entry name" value="PAS domain"/>
    <property type="match status" value="4"/>
</dbReference>
<dbReference type="Pfam" id="PF08448">
    <property type="entry name" value="PAS_4"/>
    <property type="match status" value="4"/>
</dbReference>
<dbReference type="InterPro" id="IPR029016">
    <property type="entry name" value="GAF-like_dom_sf"/>
</dbReference>
<keyword evidence="7" id="KW-1185">Reference proteome</keyword>
<keyword evidence="1" id="KW-0805">Transcription regulation</keyword>
<dbReference type="InterPro" id="IPR036390">
    <property type="entry name" value="WH_DNA-bd_sf"/>
</dbReference>
<feature type="compositionally biased region" description="Polar residues" evidence="3">
    <location>
        <begin position="725"/>
        <end position="736"/>
    </location>
</feature>
<name>A0A483CVF1_9EURY</name>
<dbReference type="PANTHER" id="PTHR44757">
    <property type="entry name" value="DIGUANYLATE CYCLASE DGCP"/>
    <property type="match status" value="1"/>
</dbReference>
<dbReference type="EMBL" id="PGCL01000001">
    <property type="protein sequence ID" value="TAJ45481.1"/>
    <property type="molecule type" value="Genomic_DNA"/>
</dbReference>
<feature type="domain" description="PAC" evidence="5">
    <location>
        <begin position="281"/>
        <end position="333"/>
    </location>
</feature>
<feature type="domain" description="PAS" evidence="4">
    <location>
        <begin position="334"/>
        <end position="405"/>
    </location>
</feature>
<dbReference type="InterPro" id="IPR052155">
    <property type="entry name" value="Biofilm_reg_signaling"/>
</dbReference>
<dbReference type="Gene3D" id="1.10.10.10">
    <property type="entry name" value="Winged helix-like DNA-binding domain superfamily/Winged helix DNA-binding domain"/>
    <property type="match status" value="1"/>
</dbReference>
<evidence type="ECO:0008006" key="8">
    <source>
        <dbReference type="Google" id="ProtNLM"/>
    </source>
</evidence>
<dbReference type="PROSITE" id="PS50112">
    <property type="entry name" value="PAS"/>
    <property type="match status" value="4"/>
</dbReference>
<dbReference type="GO" id="GO:0003677">
    <property type="term" value="F:DNA binding"/>
    <property type="evidence" value="ECO:0007669"/>
    <property type="project" value="InterPro"/>
</dbReference>
<reference evidence="6 7" key="1">
    <citation type="submission" date="2017-11" db="EMBL/GenBank/DDBJ databases">
        <title>Isolation and Characterization of Methanofollis Species from Methane Seep Offshore SW Taiwan.</title>
        <authorList>
            <person name="Teng N.-H."/>
            <person name="Lai M.-C."/>
            <person name="Chen S.-C."/>
        </authorList>
    </citation>
    <scope>NUCLEOTIDE SEQUENCE [LARGE SCALE GENOMIC DNA]</scope>
    <source>
        <strain evidence="6 7">FWC-SCC2</strain>
    </source>
</reference>
<dbReference type="AlphaFoldDB" id="A0A483CVF1"/>
<evidence type="ECO:0000256" key="2">
    <source>
        <dbReference type="ARBA" id="ARBA00023163"/>
    </source>
</evidence>
<dbReference type="Gene3D" id="3.30.450.40">
    <property type="match status" value="1"/>
</dbReference>
<comment type="caution">
    <text evidence="6">The sequence shown here is derived from an EMBL/GenBank/DDBJ whole genome shotgun (WGS) entry which is preliminary data.</text>
</comment>
<dbReference type="Pfam" id="PF09339">
    <property type="entry name" value="HTH_IclR"/>
    <property type="match status" value="1"/>
</dbReference>
<evidence type="ECO:0000259" key="5">
    <source>
        <dbReference type="PROSITE" id="PS50113"/>
    </source>
</evidence>
<dbReference type="SMART" id="SM00091">
    <property type="entry name" value="PAS"/>
    <property type="match status" value="4"/>
</dbReference>
<evidence type="ECO:0000313" key="6">
    <source>
        <dbReference type="EMBL" id="TAJ45481.1"/>
    </source>
</evidence>
<dbReference type="Proteomes" id="UP000292580">
    <property type="component" value="Unassembled WGS sequence"/>
</dbReference>
<dbReference type="InterPro" id="IPR001610">
    <property type="entry name" value="PAC"/>
</dbReference>
<dbReference type="NCBIfam" id="TIGR00229">
    <property type="entry name" value="sensory_box"/>
    <property type="match status" value="4"/>
</dbReference>
<feature type="domain" description="PAS" evidence="4">
    <location>
        <begin position="83"/>
        <end position="154"/>
    </location>
</feature>
<accession>A0A483CVF1</accession>
<dbReference type="InterPro" id="IPR000700">
    <property type="entry name" value="PAS-assoc_C"/>
</dbReference>
<evidence type="ECO:0000256" key="3">
    <source>
        <dbReference type="SAM" id="MobiDB-lite"/>
    </source>
</evidence>
<dbReference type="CDD" id="cd00130">
    <property type="entry name" value="PAS"/>
    <property type="match status" value="4"/>
</dbReference>
<dbReference type="InterPro" id="IPR005471">
    <property type="entry name" value="Tscrpt_reg_IclR_N"/>
</dbReference>
<feature type="domain" description="PAS" evidence="4">
    <location>
        <begin position="615"/>
        <end position="686"/>
    </location>
</feature>
<feature type="domain" description="PAS" evidence="4">
    <location>
        <begin position="207"/>
        <end position="277"/>
    </location>
</feature>
<organism evidence="6 7">
    <name type="scientific">Methanofollis fontis</name>
    <dbReference type="NCBI Taxonomy" id="2052832"/>
    <lineage>
        <taxon>Archaea</taxon>
        <taxon>Methanobacteriati</taxon>
        <taxon>Methanobacteriota</taxon>
        <taxon>Stenosarchaea group</taxon>
        <taxon>Methanomicrobia</taxon>
        <taxon>Methanomicrobiales</taxon>
        <taxon>Methanomicrobiaceae</taxon>
        <taxon>Methanofollis</taxon>
    </lineage>
</organism>
<dbReference type="InterPro" id="IPR011991">
    <property type="entry name" value="ArsR-like_HTH"/>
</dbReference>
<dbReference type="InterPro" id="IPR036388">
    <property type="entry name" value="WH-like_DNA-bd_sf"/>
</dbReference>
<feature type="region of interest" description="Disordered" evidence="3">
    <location>
        <begin position="725"/>
        <end position="747"/>
    </location>
</feature>
<protein>
    <recommendedName>
        <fullName evidence="8">Histidine kinase</fullName>
    </recommendedName>
</protein>
<dbReference type="PANTHER" id="PTHR44757:SF2">
    <property type="entry name" value="BIOFILM ARCHITECTURE MAINTENANCE PROTEIN MBAA"/>
    <property type="match status" value="1"/>
</dbReference>
<dbReference type="SMART" id="SM00086">
    <property type="entry name" value="PAC"/>
    <property type="match status" value="3"/>
</dbReference>
<feature type="domain" description="PAC" evidence="5">
    <location>
        <begin position="409"/>
        <end position="461"/>
    </location>
</feature>
<gene>
    <name evidence="6" type="ORF">CUJ86_01770</name>
</gene>
<dbReference type="InterPro" id="IPR000014">
    <property type="entry name" value="PAS"/>
</dbReference>
<dbReference type="InterPro" id="IPR035965">
    <property type="entry name" value="PAS-like_dom_sf"/>
</dbReference>
<evidence type="ECO:0000313" key="7">
    <source>
        <dbReference type="Proteomes" id="UP000292580"/>
    </source>
</evidence>
<keyword evidence="2" id="KW-0804">Transcription</keyword>
<dbReference type="SUPFAM" id="SSF46785">
    <property type="entry name" value="Winged helix' DNA-binding domain"/>
    <property type="match status" value="1"/>
</dbReference>
<dbReference type="InterPro" id="IPR013656">
    <property type="entry name" value="PAS_4"/>
</dbReference>